<gene>
    <name evidence="2" type="ORF">GQ43DRAFT_96400</name>
</gene>
<accession>A0A9P4MXK6</accession>
<evidence type="ECO:0000313" key="2">
    <source>
        <dbReference type="EMBL" id="KAF2199985.1"/>
    </source>
</evidence>
<dbReference type="EMBL" id="ML994045">
    <property type="protein sequence ID" value="KAF2199985.1"/>
    <property type="molecule type" value="Genomic_DNA"/>
</dbReference>
<evidence type="ECO:0000313" key="3">
    <source>
        <dbReference type="Proteomes" id="UP000799536"/>
    </source>
</evidence>
<reference evidence="2" key="1">
    <citation type="journal article" date="2020" name="Stud. Mycol.">
        <title>101 Dothideomycetes genomes: a test case for predicting lifestyles and emergence of pathogens.</title>
        <authorList>
            <person name="Haridas S."/>
            <person name="Albert R."/>
            <person name="Binder M."/>
            <person name="Bloem J."/>
            <person name="Labutti K."/>
            <person name="Salamov A."/>
            <person name="Andreopoulos B."/>
            <person name="Baker S."/>
            <person name="Barry K."/>
            <person name="Bills G."/>
            <person name="Bluhm B."/>
            <person name="Cannon C."/>
            <person name="Castanera R."/>
            <person name="Culley D."/>
            <person name="Daum C."/>
            <person name="Ezra D."/>
            <person name="Gonzalez J."/>
            <person name="Henrissat B."/>
            <person name="Kuo A."/>
            <person name="Liang C."/>
            <person name="Lipzen A."/>
            <person name="Lutzoni F."/>
            <person name="Magnuson J."/>
            <person name="Mondo S."/>
            <person name="Nolan M."/>
            <person name="Ohm R."/>
            <person name="Pangilinan J."/>
            <person name="Park H.-J."/>
            <person name="Ramirez L."/>
            <person name="Alfaro M."/>
            <person name="Sun H."/>
            <person name="Tritt A."/>
            <person name="Yoshinaga Y."/>
            <person name="Zwiers L.-H."/>
            <person name="Turgeon B."/>
            <person name="Goodwin S."/>
            <person name="Spatafora J."/>
            <person name="Crous P."/>
            <person name="Grigoriev I."/>
        </authorList>
    </citation>
    <scope>NUCLEOTIDE SEQUENCE</scope>
    <source>
        <strain evidence="2">ATCC 74209</strain>
    </source>
</reference>
<sequence length="508" mass="56702">MLQIVLLSSSLGVPSISTWFAQSFITTVVCLHTLNCCFLSFNLPSAQSTATQHWFSSFLNCLSRRKYAIPLLSAFITICRSPSPFYVLDKCFNRSVVMPTYRTARNGAMIKKKFAKEQNVIRVSPASRNTVTQNGIQLGPKDKVLNATQHDGLAQHKVYNTRSSRKLAPQEDDLAHPQPQNGQTKAFVRRRGEKSTAGAYKPSFTAQGYGLTPPHETIPQARRSQLYSAFSLSRSTCDLIDLSPNMTTYPKELAAQSQRKGNQPPDAPVPWTITSTPSIESIPLSTEASAYAFWRYCSTLISTAVHQASAIPHLPLLSAHDLAVWGQRLPRTHPINGPLIGRVLLPPPPKPCRSNRKSQFTGHDDRPTDAEIHAAVDRYTKALSMVDIEHLLQETDFLLCLLRWHNSSLSPVTESQVSDLQGKNSRLNYTGVVMREFTVSWYDLESEDLGVERCAWREKMGVLRQGLEWGNGRWCWLRWVKEGVEEGWAALVPRIPGWGGAGAGWVDS</sequence>
<comment type="caution">
    <text evidence="2">The sequence shown here is derived from an EMBL/GenBank/DDBJ whole genome shotgun (WGS) entry which is preliminary data.</text>
</comment>
<dbReference type="Proteomes" id="UP000799536">
    <property type="component" value="Unassembled WGS sequence"/>
</dbReference>
<proteinExistence type="predicted"/>
<organism evidence="2 3">
    <name type="scientific">Delitschia confertaspora ATCC 74209</name>
    <dbReference type="NCBI Taxonomy" id="1513339"/>
    <lineage>
        <taxon>Eukaryota</taxon>
        <taxon>Fungi</taxon>
        <taxon>Dikarya</taxon>
        <taxon>Ascomycota</taxon>
        <taxon>Pezizomycotina</taxon>
        <taxon>Dothideomycetes</taxon>
        <taxon>Pleosporomycetidae</taxon>
        <taxon>Pleosporales</taxon>
        <taxon>Delitschiaceae</taxon>
        <taxon>Delitschia</taxon>
    </lineage>
</organism>
<feature type="region of interest" description="Disordered" evidence="1">
    <location>
        <begin position="346"/>
        <end position="367"/>
    </location>
</feature>
<feature type="region of interest" description="Disordered" evidence="1">
    <location>
        <begin position="162"/>
        <end position="214"/>
    </location>
</feature>
<dbReference type="AlphaFoldDB" id="A0A9P4MXK6"/>
<name>A0A9P4MXK6_9PLEO</name>
<evidence type="ECO:0000256" key="1">
    <source>
        <dbReference type="SAM" id="MobiDB-lite"/>
    </source>
</evidence>
<protein>
    <submittedName>
        <fullName evidence="2">Uncharacterized protein</fullName>
    </submittedName>
</protein>
<keyword evidence="3" id="KW-1185">Reference proteome</keyword>